<sequence>MAAITVRRSTMVRPARETPRRRLWLSNLDLVAPRTHTPSVRFYRRRPDGAAGCFFDGERMRRALAEALVPFHPLAGRLGRAEDGRLELDCNGEGALFVEADAAGATVDDYGDFAPTPELRRLVPAVECADDVSAFPLLVLQVTYFKCGGVCLGVGTQHHVSDGLSASHFISSWSAVCRGARIASMPFVDRTLLRARDPPTPQFEHLEYHPAAPALVSSTPPSAATAVAIFKLTRADLGRLQSQLHGPAGGGEGGAARRLSTFAVVAAHVWRCACLARGLRPEQPTTLFTAPDLSVVLRRGASTFNDANLKLVSWAQMPVQDADFGWGRPVFMGPGGIAREGLGFVLPSAEGDGGMSVAISLQAEHMENFRKLIFEFELEGRIIQGSSKM</sequence>
<gene>
    <name evidence="4" type="ORF">C2845_PM17G12960</name>
</gene>
<dbReference type="FunFam" id="3.30.559.10:FF:000015">
    <property type="entry name" value="Spermidine hydroxycinnamoyl transferase"/>
    <property type="match status" value="1"/>
</dbReference>
<evidence type="ECO:0000313" key="4">
    <source>
        <dbReference type="EMBL" id="RLM70153.1"/>
    </source>
</evidence>
<protein>
    <submittedName>
        <fullName evidence="4">Shikimate O-hydroxycinnamoyltransferase-like</fullName>
    </submittedName>
</protein>
<dbReference type="InterPro" id="IPR050317">
    <property type="entry name" value="Plant_Fungal_Acyltransferase"/>
</dbReference>
<dbReference type="Proteomes" id="UP000275267">
    <property type="component" value="Unassembled WGS sequence"/>
</dbReference>
<evidence type="ECO:0000256" key="2">
    <source>
        <dbReference type="ARBA" id="ARBA00022679"/>
    </source>
</evidence>
<dbReference type="Gene3D" id="3.30.559.10">
    <property type="entry name" value="Chloramphenicol acetyltransferase-like domain"/>
    <property type="match status" value="3"/>
</dbReference>
<dbReference type="Pfam" id="PF02458">
    <property type="entry name" value="Transferase"/>
    <property type="match status" value="2"/>
</dbReference>
<dbReference type="InterPro" id="IPR023213">
    <property type="entry name" value="CAT-like_dom_sf"/>
</dbReference>
<organism evidence="4 5">
    <name type="scientific">Panicum miliaceum</name>
    <name type="common">Proso millet</name>
    <name type="synonym">Broomcorn millet</name>
    <dbReference type="NCBI Taxonomy" id="4540"/>
    <lineage>
        <taxon>Eukaryota</taxon>
        <taxon>Viridiplantae</taxon>
        <taxon>Streptophyta</taxon>
        <taxon>Embryophyta</taxon>
        <taxon>Tracheophyta</taxon>
        <taxon>Spermatophyta</taxon>
        <taxon>Magnoliopsida</taxon>
        <taxon>Liliopsida</taxon>
        <taxon>Poales</taxon>
        <taxon>Poaceae</taxon>
        <taxon>PACMAD clade</taxon>
        <taxon>Panicoideae</taxon>
        <taxon>Panicodae</taxon>
        <taxon>Paniceae</taxon>
        <taxon>Panicinae</taxon>
        <taxon>Panicum</taxon>
        <taxon>Panicum sect. Panicum</taxon>
    </lineage>
</organism>
<comment type="caution">
    <text evidence="4">The sequence shown here is derived from an EMBL/GenBank/DDBJ whole genome shotgun (WGS) entry which is preliminary data.</text>
</comment>
<evidence type="ECO:0000256" key="3">
    <source>
        <dbReference type="ARBA" id="ARBA00023315"/>
    </source>
</evidence>
<keyword evidence="5" id="KW-1185">Reference proteome</keyword>
<accession>A0A3L6Q3T9</accession>
<reference evidence="5" key="1">
    <citation type="journal article" date="2019" name="Nat. Commun.">
        <title>The genome of broomcorn millet.</title>
        <authorList>
            <person name="Zou C."/>
            <person name="Miki D."/>
            <person name="Li D."/>
            <person name="Tang Q."/>
            <person name="Xiao L."/>
            <person name="Rajput S."/>
            <person name="Deng P."/>
            <person name="Jia W."/>
            <person name="Huang R."/>
            <person name="Zhang M."/>
            <person name="Sun Y."/>
            <person name="Hu J."/>
            <person name="Fu X."/>
            <person name="Schnable P.S."/>
            <person name="Li F."/>
            <person name="Zhang H."/>
            <person name="Feng B."/>
            <person name="Zhu X."/>
            <person name="Liu R."/>
            <person name="Schnable J.C."/>
            <person name="Zhu J.-K."/>
            <person name="Zhang H."/>
        </authorList>
    </citation>
    <scope>NUCLEOTIDE SEQUENCE [LARGE SCALE GENOMIC DNA]</scope>
</reference>
<evidence type="ECO:0000313" key="5">
    <source>
        <dbReference type="Proteomes" id="UP000275267"/>
    </source>
</evidence>
<dbReference type="OrthoDB" id="671439at2759"/>
<name>A0A3L6Q3T9_PANMI</name>
<dbReference type="PANTHER" id="PTHR31642:SF11">
    <property type="entry name" value="SHIKIMATE O-HYDROXYCINNAMOYLTRANSFERASE"/>
    <property type="match status" value="1"/>
</dbReference>
<dbReference type="STRING" id="4540.A0A3L6Q3T9"/>
<dbReference type="GO" id="GO:0016747">
    <property type="term" value="F:acyltransferase activity, transferring groups other than amino-acyl groups"/>
    <property type="evidence" value="ECO:0007669"/>
    <property type="project" value="UniProtKB-ARBA"/>
</dbReference>
<proteinExistence type="inferred from homology"/>
<dbReference type="AlphaFoldDB" id="A0A3L6Q3T9"/>
<keyword evidence="3" id="KW-0012">Acyltransferase</keyword>
<comment type="similarity">
    <text evidence="1">Belongs to the plant acyltransferase family.</text>
</comment>
<dbReference type="PANTHER" id="PTHR31642">
    <property type="entry name" value="TRICHOTHECENE 3-O-ACETYLTRANSFERASE"/>
    <property type="match status" value="1"/>
</dbReference>
<dbReference type="EMBL" id="PQIB02000014">
    <property type="protein sequence ID" value="RLM70153.1"/>
    <property type="molecule type" value="Genomic_DNA"/>
</dbReference>
<evidence type="ECO:0000256" key="1">
    <source>
        <dbReference type="ARBA" id="ARBA00009861"/>
    </source>
</evidence>
<keyword evidence="2" id="KW-0808">Transferase</keyword>